<dbReference type="EMBL" id="CAJOBC010001220">
    <property type="protein sequence ID" value="CAF3664565.1"/>
    <property type="molecule type" value="Genomic_DNA"/>
</dbReference>
<sequence>MTYVPKRNVSYEAEFRQTFPGDRASKKAITKWRFRRTKPIVTALDYFGKQQNLSNSKLKQSQLGASEEIQDDLSDDIQSMDQPLSARKRFVHDQFQNALW</sequence>
<evidence type="ECO:0000313" key="6">
    <source>
        <dbReference type="Proteomes" id="UP000663829"/>
    </source>
</evidence>
<evidence type="ECO:0000313" key="5">
    <source>
        <dbReference type="EMBL" id="CAF3664565.1"/>
    </source>
</evidence>
<gene>
    <name evidence="3" type="ORF">GPM918_LOCUS7454</name>
    <name evidence="2" type="ORF">OVA965_LOCUS1304</name>
    <name evidence="5" type="ORF">SRO942_LOCUS7454</name>
    <name evidence="4" type="ORF">TMI583_LOCUS1305</name>
</gene>
<feature type="region of interest" description="Disordered" evidence="1">
    <location>
        <begin position="54"/>
        <end position="78"/>
    </location>
</feature>
<dbReference type="Proteomes" id="UP000677228">
    <property type="component" value="Unassembled WGS sequence"/>
</dbReference>
<organism evidence="3 6">
    <name type="scientific">Didymodactylos carnosus</name>
    <dbReference type="NCBI Taxonomy" id="1234261"/>
    <lineage>
        <taxon>Eukaryota</taxon>
        <taxon>Metazoa</taxon>
        <taxon>Spiralia</taxon>
        <taxon>Gnathifera</taxon>
        <taxon>Rotifera</taxon>
        <taxon>Eurotatoria</taxon>
        <taxon>Bdelloidea</taxon>
        <taxon>Philodinida</taxon>
        <taxon>Philodinidae</taxon>
        <taxon>Didymodactylos</taxon>
    </lineage>
</organism>
<evidence type="ECO:0000313" key="4">
    <source>
        <dbReference type="EMBL" id="CAF3515837.1"/>
    </source>
</evidence>
<evidence type="ECO:0000256" key="1">
    <source>
        <dbReference type="SAM" id="MobiDB-lite"/>
    </source>
</evidence>
<dbReference type="EMBL" id="CAJNOQ010001220">
    <property type="protein sequence ID" value="CAF0877951.1"/>
    <property type="molecule type" value="Genomic_DNA"/>
</dbReference>
<comment type="caution">
    <text evidence="3">The sequence shown here is derived from an EMBL/GenBank/DDBJ whole genome shotgun (WGS) entry which is preliminary data.</text>
</comment>
<evidence type="ECO:0000313" key="3">
    <source>
        <dbReference type="EMBL" id="CAF0877951.1"/>
    </source>
</evidence>
<dbReference type="EMBL" id="CAJNOK010000234">
    <property type="protein sequence ID" value="CAF0738721.1"/>
    <property type="molecule type" value="Genomic_DNA"/>
</dbReference>
<reference evidence="3" key="1">
    <citation type="submission" date="2021-02" db="EMBL/GenBank/DDBJ databases">
        <authorList>
            <person name="Nowell W R."/>
        </authorList>
    </citation>
    <scope>NUCLEOTIDE SEQUENCE</scope>
</reference>
<evidence type="ECO:0000313" key="2">
    <source>
        <dbReference type="EMBL" id="CAF0738721.1"/>
    </source>
</evidence>
<accession>A0A813Y0W6</accession>
<dbReference type="EMBL" id="CAJOBA010000234">
    <property type="protein sequence ID" value="CAF3515837.1"/>
    <property type="molecule type" value="Genomic_DNA"/>
</dbReference>
<dbReference type="AlphaFoldDB" id="A0A813Y0W6"/>
<dbReference type="Proteomes" id="UP000663829">
    <property type="component" value="Unassembled WGS sequence"/>
</dbReference>
<dbReference type="Proteomes" id="UP000682733">
    <property type="component" value="Unassembled WGS sequence"/>
</dbReference>
<dbReference type="Proteomes" id="UP000681722">
    <property type="component" value="Unassembled WGS sequence"/>
</dbReference>
<protein>
    <submittedName>
        <fullName evidence="3">Uncharacterized protein</fullName>
    </submittedName>
</protein>
<keyword evidence="6" id="KW-1185">Reference proteome</keyword>
<feature type="compositionally biased region" description="Polar residues" evidence="1">
    <location>
        <begin position="54"/>
        <end position="64"/>
    </location>
</feature>
<proteinExistence type="predicted"/>
<name>A0A813Y0W6_9BILA</name>